<dbReference type="InterPro" id="IPR010095">
    <property type="entry name" value="Cas12f1-like_TNB"/>
</dbReference>
<dbReference type="Pfam" id="PF07282">
    <property type="entry name" value="Cas12f1-like_TNB"/>
    <property type="match status" value="1"/>
</dbReference>
<dbReference type="AlphaFoldDB" id="F8IF89"/>
<organism evidence="3 4">
    <name type="scientific">Alicyclobacillus acidocaldarius (strain Tc-4-1)</name>
    <name type="common">Bacillus acidocaldarius</name>
    <dbReference type="NCBI Taxonomy" id="1048834"/>
    <lineage>
        <taxon>Bacteria</taxon>
        <taxon>Bacillati</taxon>
        <taxon>Bacillota</taxon>
        <taxon>Bacilli</taxon>
        <taxon>Bacillales</taxon>
        <taxon>Alicyclobacillaceae</taxon>
        <taxon>Alicyclobacillus</taxon>
    </lineage>
</organism>
<evidence type="ECO:0000313" key="4">
    <source>
        <dbReference type="Proteomes" id="UP000000292"/>
    </source>
</evidence>
<reference evidence="3 4" key="1">
    <citation type="journal article" date="2011" name="J. Bacteriol.">
        <title>Complete Genome Sequence of Alicyclobacillus acidocaldarius Strain Tc-4-1.</title>
        <authorList>
            <person name="Chen Y."/>
            <person name="He Y."/>
            <person name="Zhang B."/>
            <person name="Yang J."/>
            <person name="Li W."/>
            <person name="Dong Z."/>
            <person name="Hu S."/>
        </authorList>
    </citation>
    <scope>NUCLEOTIDE SEQUENCE [LARGE SCALE GENOMIC DNA]</scope>
    <source>
        <strain evidence="3 4">Tc-4-1</strain>
    </source>
</reference>
<feature type="domain" description="Cas12f1-like TNB" evidence="2">
    <location>
        <begin position="4"/>
        <end position="25"/>
    </location>
</feature>
<dbReference type="EMBL" id="CP002902">
    <property type="protein sequence ID" value="AEJ44054.1"/>
    <property type="molecule type" value="Genomic_DNA"/>
</dbReference>
<name>F8IF89_ALIAT</name>
<dbReference type="KEGG" id="aad:TC41_2147"/>
<evidence type="ECO:0000313" key="3">
    <source>
        <dbReference type="EMBL" id="AEJ44054.1"/>
    </source>
</evidence>
<accession>F8IF89</accession>
<evidence type="ECO:0000259" key="2">
    <source>
        <dbReference type="Pfam" id="PF07282"/>
    </source>
</evidence>
<evidence type="ECO:0000256" key="1">
    <source>
        <dbReference type="ARBA" id="ARBA00023125"/>
    </source>
</evidence>
<dbReference type="Proteomes" id="UP000000292">
    <property type="component" value="Chromosome"/>
</dbReference>
<keyword evidence="1" id="KW-0238">DNA-binding</keyword>
<dbReference type="STRING" id="1048834.TC41_2147"/>
<proteinExistence type="predicted"/>
<gene>
    <name evidence="3" type="ordered locus">TC41_2147</name>
</gene>
<dbReference type="HOGENOM" id="CLU_3113800_0_0_9"/>
<reference evidence="4" key="2">
    <citation type="submission" date="2011-06" db="EMBL/GenBank/DDBJ databases">
        <title>The complete genome sequence of Alicyclobacillus acidocaldarius sp. Tc-4-1.</title>
        <authorList>
            <person name="Chen Y."/>
            <person name="He Y."/>
            <person name="Dong Z."/>
            <person name="Hu S."/>
        </authorList>
    </citation>
    <scope>NUCLEOTIDE SEQUENCE [LARGE SCALE GENOMIC DNA]</scope>
    <source>
        <strain evidence="4">Tc-4-1</strain>
    </source>
</reference>
<dbReference type="eggNOG" id="COG0675">
    <property type="taxonomic scope" value="Bacteria"/>
</dbReference>
<protein>
    <submittedName>
        <fullName evidence="3">Transposase, IS605 OrfB family</fullName>
    </submittedName>
</protein>
<dbReference type="GO" id="GO:0003677">
    <property type="term" value="F:DNA binding"/>
    <property type="evidence" value="ECO:0007669"/>
    <property type="project" value="UniProtKB-KW"/>
</dbReference>
<sequence length="50" mass="5054">MSAREWTCPACSTRHDRDINAAKNLLRISTASSAGSDACGDPSGGAALGC</sequence>